<protein>
    <submittedName>
        <fullName evidence="3">Response regulator, hypothetical</fullName>
    </submittedName>
</protein>
<dbReference type="STRING" id="314225.ELI_09195"/>
<evidence type="ECO:0000313" key="4">
    <source>
        <dbReference type="Proteomes" id="UP000008808"/>
    </source>
</evidence>
<reference evidence="4" key="1">
    <citation type="journal article" date="2009" name="J. Bacteriol.">
        <title>Complete genome sequence of Erythrobacter litoralis HTCC2594.</title>
        <authorList>
            <person name="Oh H.M."/>
            <person name="Giovannoni S.J."/>
            <person name="Ferriera S."/>
            <person name="Johnson J."/>
            <person name="Cho J.C."/>
        </authorList>
    </citation>
    <scope>NUCLEOTIDE SEQUENCE [LARGE SCALE GENOMIC DNA]</scope>
    <source>
        <strain evidence="4">HTCC2594</strain>
    </source>
</reference>
<organism evidence="3 4">
    <name type="scientific">Erythrobacter litoralis (strain HTCC2594)</name>
    <dbReference type="NCBI Taxonomy" id="314225"/>
    <lineage>
        <taxon>Bacteria</taxon>
        <taxon>Pseudomonadati</taxon>
        <taxon>Pseudomonadota</taxon>
        <taxon>Alphaproteobacteria</taxon>
        <taxon>Sphingomonadales</taxon>
        <taxon>Erythrobacteraceae</taxon>
        <taxon>Erythrobacter/Porphyrobacter group</taxon>
        <taxon>Erythrobacter</taxon>
    </lineage>
</organism>
<dbReference type="Gene3D" id="3.40.50.2300">
    <property type="match status" value="1"/>
</dbReference>
<proteinExistence type="predicted"/>
<dbReference type="HOGENOM" id="CLU_000445_69_11_5"/>
<dbReference type="eggNOG" id="COG3947">
    <property type="taxonomic scope" value="Bacteria"/>
</dbReference>
<keyword evidence="1" id="KW-0597">Phosphoprotein</keyword>
<dbReference type="InterPro" id="IPR001789">
    <property type="entry name" value="Sig_transdc_resp-reg_receiver"/>
</dbReference>
<keyword evidence="4" id="KW-1185">Reference proteome</keyword>
<dbReference type="GO" id="GO:0000160">
    <property type="term" value="P:phosphorelay signal transduction system"/>
    <property type="evidence" value="ECO:0007669"/>
    <property type="project" value="InterPro"/>
</dbReference>
<evidence type="ECO:0000256" key="1">
    <source>
        <dbReference type="PROSITE-ProRule" id="PRU00169"/>
    </source>
</evidence>
<feature type="domain" description="Response regulatory" evidence="2">
    <location>
        <begin position="5"/>
        <end position="116"/>
    </location>
</feature>
<feature type="modified residue" description="4-aspartylphosphate" evidence="1">
    <location>
        <position position="55"/>
    </location>
</feature>
<name>Q2N8R0_ERYLH</name>
<dbReference type="EMBL" id="CP000157">
    <property type="protein sequence ID" value="ABC63931.1"/>
    <property type="molecule type" value="Genomic_DNA"/>
</dbReference>
<dbReference type="Proteomes" id="UP000008808">
    <property type="component" value="Chromosome"/>
</dbReference>
<dbReference type="RefSeq" id="WP_011414759.1">
    <property type="nucleotide sequence ID" value="NC_007722.1"/>
</dbReference>
<dbReference type="InterPro" id="IPR011006">
    <property type="entry name" value="CheY-like_superfamily"/>
</dbReference>
<sequence>MDMPFVIVAEDEAIIGADLCMTVQEAGCEVEGPLPDVSSTMLAYQKRKPDLAILDVNLGDDNVFPLADKLIAEDVQIIFHSGAYREEEIAERFPGATLLQKPVPPQKMLETVQRKLDEA</sequence>
<gene>
    <name evidence="3" type="ordered locus">ELI_09195</name>
</gene>
<accession>Q2N8R0</accession>
<dbReference type="PROSITE" id="PS50110">
    <property type="entry name" value="RESPONSE_REGULATORY"/>
    <property type="match status" value="1"/>
</dbReference>
<dbReference type="SUPFAM" id="SSF52172">
    <property type="entry name" value="CheY-like"/>
    <property type="match status" value="1"/>
</dbReference>
<evidence type="ECO:0000259" key="2">
    <source>
        <dbReference type="PROSITE" id="PS50110"/>
    </source>
</evidence>
<dbReference type="KEGG" id="eli:ELI_09195"/>
<evidence type="ECO:0000313" key="3">
    <source>
        <dbReference type="EMBL" id="ABC63931.1"/>
    </source>
</evidence>
<dbReference type="AlphaFoldDB" id="Q2N8R0"/>